<protein>
    <submittedName>
        <fullName evidence="2">Uncharacterized protein</fullName>
    </submittedName>
</protein>
<gene>
    <name evidence="2" type="ORF">LVJ94_31525</name>
</gene>
<dbReference type="Proteomes" id="UP001374803">
    <property type="component" value="Chromosome"/>
</dbReference>
<keyword evidence="1" id="KW-1133">Transmembrane helix</keyword>
<name>A0ABZ2KWP9_9BACT</name>
<dbReference type="RefSeq" id="WP_394831051.1">
    <property type="nucleotide sequence ID" value="NZ_CP089929.1"/>
</dbReference>
<proteinExistence type="predicted"/>
<reference evidence="2" key="1">
    <citation type="submission" date="2021-12" db="EMBL/GenBank/DDBJ databases">
        <title>Discovery of the Pendulisporaceae a myxobacterial family with distinct sporulation behavior and unique specialized metabolism.</title>
        <authorList>
            <person name="Garcia R."/>
            <person name="Popoff A."/>
            <person name="Bader C.D."/>
            <person name="Loehr J."/>
            <person name="Walesch S."/>
            <person name="Walt C."/>
            <person name="Boldt J."/>
            <person name="Bunk B."/>
            <person name="Haeckl F.J.F.P.J."/>
            <person name="Gunesch A.P."/>
            <person name="Birkelbach J."/>
            <person name="Nuebel U."/>
            <person name="Pietschmann T."/>
            <person name="Bach T."/>
            <person name="Mueller R."/>
        </authorList>
    </citation>
    <scope>NUCLEOTIDE SEQUENCE</scope>
    <source>
        <strain evidence="2">MSr11367</strain>
    </source>
</reference>
<sequence>MQSPIKKGFDPGGAVGGLATLLSGTAALIATAAGTRFAWRGLELPEWLVYAAGALLLVTGAFLLKKAFQALQCSACGKVLDDGHVIFSGDEGREVRVLEAVHSGDVQSWYRLHQNRSDDFSLKLEFQFCDKCHSVARMTLLKDDSRKLIDGVVLSGEASRSAVTFLKEKGTVEDDD</sequence>
<evidence type="ECO:0000313" key="3">
    <source>
        <dbReference type="Proteomes" id="UP001374803"/>
    </source>
</evidence>
<feature type="transmembrane region" description="Helical" evidence="1">
    <location>
        <begin position="47"/>
        <end position="64"/>
    </location>
</feature>
<dbReference type="EMBL" id="CP089983">
    <property type="protein sequence ID" value="WXB01436.1"/>
    <property type="molecule type" value="Genomic_DNA"/>
</dbReference>
<keyword evidence="3" id="KW-1185">Reference proteome</keyword>
<keyword evidence="1" id="KW-0812">Transmembrane</keyword>
<feature type="transmembrane region" description="Helical" evidence="1">
    <location>
        <begin position="12"/>
        <end position="35"/>
    </location>
</feature>
<evidence type="ECO:0000256" key="1">
    <source>
        <dbReference type="SAM" id="Phobius"/>
    </source>
</evidence>
<evidence type="ECO:0000313" key="2">
    <source>
        <dbReference type="EMBL" id="WXB01436.1"/>
    </source>
</evidence>
<keyword evidence="1" id="KW-0472">Membrane</keyword>
<organism evidence="2 3">
    <name type="scientific">Pendulispora rubella</name>
    <dbReference type="NCBI Taxonomy" id="2741070"/>
    <lineage>
        <taxon>Bacteria</taxon>
        <taxon>Pseudomonadati</taxon>
        <taxon>Myxococcota</taxon>
        <taxon>Myxococcia</taxon>
        <taxon>Myxococcales</taxon>
        <taxon>Sorangiineae</taxon>
        <taxon>Pendulisporaceae</taxon>
        <taxon>Pendulispora</taxon>
    </lineage>
</organism>
<accession>A0ABZ2KWP9</accession>